<reference evidence="1" key="2">
    <citation type="journal article" date="2015" name="Fish Shellfish Immunol.">
        <title>Early steps in the European eel (Anguilla anguilla)-Vibrio vulnificus interaction in the gills: Role of the RtxA13 toxin.</title>
        <authorList>
            <person name="Callol A."/>
            <person name="Pajuelo D."/>
            <person name="Ebbesson L."/>
            <person name="Teles M."/>
            <person name="MacKenzie S."/>
            <person name="Amaro C."/>
        </authorList>
    </citation>
    <scope>NUCLEOTIDE SEQUENCE</scope>
</reference>
<organism evidence="1">
    <name type="scientific">Anguilla anguilla</name>
    <name type="common">European freshwater eel</name>
    <name type="synonym">Muraena anguilla</name>
    <dbReference type="NCBI Taxonomy" id="7936"/>
    <lineage>
        <taxon>Eukaryota</taxon>
        <taxon>Metazoa</taxon>
        <taxon>Chordata</taxon>
        <taxon>Craniata</taxon>
        <taxon>Vertebrata</taxon>
        <taxon>Euteleostomi</taxon>
        <taxon>Actinopterygii</taxon>
        <taxon>Neopterygii</taxon>
        <taxon>Teleostei</taxon>
        <taxon>Anguilliformes</taxon>
        <taxon>Anguillidae</taxon>
        <taxon>Anguilla</taxon>
    </lineage>
</organism>
<dbReference type="AlphaFoldDB" id="A0A0E9T5F7"/>
<proteinExistence type="predicted"/>
<protein>
    <submittedName>
        <fullName evidence="1">Uncharacterized protein</fullName>
    </submittedName>
</protein>
<name>A0A0E9T5F7_ANGAN</name>
<sequence>MWDTSHIHSTFICPFVLDVPSVLSLTGKQHCRNRNA</sequence>
<evidence type="ECO:0000313" key="1">
    <source>
        <dbReference type="EMBL" id="JAH48844.1"/>
    </source>
</evidence>
<reference evidence="1" key="1">
    <citation type="submission" date="2014-11" db="EMBL/GenBank/DDBJ databases">
        <authorList>
            <person name="Amaro Gonzalez C."/>
        </authorList>
    </citation>
    <scope>NUCLEOTIDE SEQUENCE</scope>
</reference>
<dbReference type="EMBL" id="GBXM01059733">
    <property type="protein sequence ID" value="JAH48844.1"/>
    <property type="molecule type" value="Transcribed_RNA"/>
</dbReference>
<accession>A0A0E9T5F7</accession>